<proteinExistence type="predicted"/>
<dbReference type="EMBL" id="MU971446">
    <property type="protein sequence ID" value="KAK9234833.1"/>
    <property type="molecule type" value="Genomic_DNA"/>
</dbReference>
<evidence type="ECO:0000313" key="1">
    <source>
        <dbReference type="EMBL" id="KAK9234833.1"/>
    </source>
</evidence>
<keyword evidence="2" id="KW-1185">Reference proteome</keyword>
<comment type="caution">
    <text evidence="1">The sequence shown here is derived from an EMBL/GenBank/DDBJ whole genome shotgun (WGS) entry which is preliminary data.</text>
</comment>
<name>A0ACC3STA3_LIPKO</name>
<protein>
    <submittedName>
        <fullName evidence="1">Uncharacterized protein</fullName>
    </submittedName>
</protein>
<reference evidence="2" key="1">
    <citation type="journal article" date="2024" name="Front. Bioeng. Biotechnol.">
        <title>Genome-scale model development and genomic sequencing of the oleaginous clade Lipomyces.</title>
        <authorList>
            <person name="Czajka J.J."/>
            <person name="Han Y."/>
            <person name="Kim J."/>
            <person name="Mondo S.J."/>
            <person name="Hofstad B.A."/>
            <person name="Robles A."/>
            <person name="Haridas S."/>
            <person name="Riley R."/>
            <person name="LaButti K."/>
            <person name="Pangilinan J."/>
            <person name="Andreopoulos W."/>
            <person name="Lipzen A."/>
            <person name="Yan J."/>
            <person name="Wang M."/>
            <person name="Ng V."/>
            <person name="Grigoriev I.V."/>
            <person name="Spatafora J.W."/>
            <person name="Magnuson J.K."/>
            <person name="Baker S.E."/>
            <person name="Pomraning K.R."/>
        </authorList>
    </citation>
    <scope>NUCLEOTIDE SEQUENCE [LARGE SCALE GENOMIC DNA]</scope>
    <source>
        <strain evidence="2">CBS 7786</strain>
    </source>
</reference>
<organism evidence="1 2">
    <name type="scientific">Lipomyces kononenkoae</name>
    <name type="common">Yeast</name>
    <dbReference type="NCBI Taxonomy" id="34357"/>
    <lineage>
        <taxon>Eukaryota</taxon>
        <taxon>Fungi</taxon>
        <taxon>Dikarya</taxon>
        <taxon>Ascomycota</taxon>
        <taxon>Saccharomycotina</taxon>
        <taxon>Lipomycetes</taxon>
        <taxon>Lipomycetales</taxon>
        <taxon>Lipomycetaceae</taxon>
        <taxon>Lipomyces</taxon>
    </lineage>
</organism>
<evidence type="ECO:0000313" key="2">
    <source>
        <dbReference type="Proteomes" id="UP001433508"/>
    </source>
</evidence>
<sequence>MADYFARPNGLCFSPDLKRLYITDTGAIHGSSTVPVDLTGPSHIAFDIVLQDGPGQTRAPPLSRSGRTPKGLQAGGPAIFQCPTAIPVLSQISSAKRESDMGGVQQV</sequence>
<dbReference type="Proteomes" id="UP001433508">
    <property type="component" value="Unassembled WGS sequence"/>
</dbReference>
<gene>
    <name evidence="1" type="ORF">V1525DRAFT_411799</name>
</gene>
<accession>A0ACC3STA3</accession>